<evidence type="ECO:0000313" key="6">
    <source>
        <dbReference type="Proteomes" id="UP001419268"/>
    </source>
</evidence>
<reference evidence="5 6" key="1">
    <citation type="submission" date="2024-01" db="EMBL/GenBank/DDBJ databases">
        <title>Genome assemblies of Stephania.</title>
        <authorList>
            <person name="Yang L."/>
        </authorList>
    </citation>
    <scope>NUCLEOTIDE SEQUENCE [LARGE SCALE GENOMIC DNA]</scope>
    <source>
        <strain evidence="5">JXDWG</strain>
        <tissue evidence="5">Leaf</tissue>
    </source>
</reference>
<dbReference type="EMBL" id="JBBNAG010000010">
    <property type="protein sequence ID" value="KAK9101451.1"/>
    <property type="molecule type" value="Genomic_DNA"/>
</dbReference>
<comment type="caution">
    <text evidence="5">The sequence shown here is derived from an EMBL/GenBank/DDBJ whole genome shotgun (WGS) entry which is preliminary data.</text>
</comment>
<sequence length="359" mass="41149">MEAKQGKKDELKSKVAELLERPELGLVPDEEIRRLAKARLEKRLKWGYKPTHEEQLSNHLQFVHSLPSLNMASEDDSPKAWLYETPTSFLQLIYGDIIKESGSYYNDESSTLEEAMIHNMDLCCERANIKEAHSVLDLGCGYGAFILHVAQKYKTCNVTGITSSISQKNYIIEQCKKLNLSNVEVILADVATIKLDTTFDRVFAAGMFEHINDYKSFLRKISKWMKPDGLLFVEHLCNKTFPYQNKPLDDGDNWGEYVFPSGGLIIPSASLLLYFQEDVSIVNHWTFSGKHAANKFEELLKRIDAKIEAIKGIFNECYGSKDAVRFINYWRVFLITAAEMFGYNNGEEWMGVHVLFKKK</sequence>
<dbReference type="AlphaFoldDB" id="A0AAP0EXD3"/>
<evidence type="ECO:0000256" key="1">
    <source>
        <dbReference type="ARBA" id="ARBA00010815"/>
    </source>
</evidence>
<gene>
    <name evidence="5" type="ORF">Scep_024881</name>
</gene>
<accession>A0AAP0EXD3</accession>
<dbReference type="SUPFAM" id="SSF53335">
    <property type="entry name" value="S-adenosyl-L-methionine-dependent methyltransferases"/>
    <property type="match status" value="1"/>
</dbReference>
<dbReference type="FunFam" id="3.40.50.150:FF:000554">
    <property type="entry name" value="Cation-transporting ATPase"/>
    <property type="match status" value="1"/>
</dbReference>
<protein>
    <recommendedName>
        <fullName evidence="7">Coclaurine N-methyltransferase</fullName>
    </recommendedName>
</protein>
<evidence type="ECO:0000256" key="4">
    <source>
        <dbReference type="ARBA" id="ARBA00022691"/>
    </source>
</evidence>
<keyword evidence="6" id="KW-1185">Reference proteome</keyword>
<keyword evidence="3" id="KW-0808">Transferase</keyword>
<dbReference type="Gene3D" id="3.40.50.150">
    <property type="entry name" value="Vaccinia Virus protein VP39"/>
    <property type="match status" value="1"/>
</dbReference>
<evidence type="ECO:0000256" key="3">
    <source>
        <dbReference type="ARBA" id="ARBA00022679"/>
    </source>
</evidence>
<dbReference type="PANTHER" id="PTHR43832">
    <property type="match status" value="1"/>
</dbReference>
<evidence type="ECO:0008006" key="7">
    <source>
        <dbReference type="Google" id="ProtNLM"/>
    </source>
</evidence>
<name>A0AAP0EXD3_9MAGN</name>
<dbReference type="GO" id="GO:0032259">
    <property type="term" value="P:methylation"/>
    <property type="evidence" value="ECO:0007669"/>
    <property type="project" value="UniProtKB-KW"/>
</dbReference>
<comment type="similarity">
    <text evidence="1">Belongs to the CFA/CMAS family.</text>
</comment>
<proteinExistence type="inferred from homology"/>
<evidence type="ECO:0000256" key="2">
    <source>
        <dbReference type="ARBA" id="ARBA00022603"/>
    </source>
</evidence>
<dbReference type="Pfam" id="PF02353">
    <property type="entry name" value="CMAS"/>
    <property type="match status" value="1"/>
</dbReference>
<dbReference type="CDD" id="cd02440">
    <property type="entry name" value="AdoMet_MTases"/>
    <property type="match status" value="1"/>
</dbReference>
<keyword evidence="4" id="KW-0949">S-adenosyl-L-methionine</keyword>
<dbReference type="Proteomes" id="UP001419268">
    <property type="component" value="Unassembled WGS sequence"/>
</dbReference>
<keyword evidence="2" id="KW-0489">Methyltransferase</keyword>
<dbReference type="GO" id="GO:0008168">
    <property type="term" value="F:methyltransferase activity"/>
    <property type="evidence" value="ECO:0007669"/>
    <property type="project" value="UniProtKB-KW"/>
</dbReference>
<evidence type="ECO:0000313" key="5">
    <source>
        <dbReference type="EMBL" id="KAK9101451.1"/>
    </source>
</evidence>
<dbReference type="InterPro" id="IPR029063">
    <property type="entry name" value="SAM-dependent_MTases_sf"/>
</dbReference>
<organism evidence="5 6">
    <name type="scientific">Stephania cephalantha</name>
    <dbReference type="NCBI Taxonomy" id="152367"/>
    <lineage>
        <taxon>Eukaryota</taxon>
        <taxon>Viridiplantae</taxon>
        <taxon>Streptophyta</taxon>
        <taxon>Embryophyta</taxon>
        <taxon>Tracheophyta</taxon>
        <taxon>Spermatophyta</taxon>
        <taxon>Magnoliopsida</taxon>
        <taxon>Ranunculales</taxon>
        <taxon>Menispermaceae</taxon>
        <taxon>Menispermoideae</taxon>
        <taxon>Cissampelideae</taxon>
        <taxon>Stephania</taxon>
    </lineage>
</organism>
<dbReference type="PANTHER" id="PTHR43832:SF1">
    <property type="entry name" value="S-ADENOSYL-L-METHIONINE-DEPENDENT METHYLTRANSFERASES SUPERFAMILY PROTEIN"/>
    <property type="match status" value="1"/>
</dbReference>